<keyword evidence="2" id="KW-1185">Reference proteome</keyword>
<proteinExistence type="predicted"/>
<organism evidence="1 2">
    <name type="scientific">Mixta calida</name>
    <dbReference type="NCBI Taxonomy" id="665913"/>
    <lineage>
        <taxon>Bacteria</taxon>
        <taxon>Pseudomonadati</taxon>
        <taxon>Pseudomonadota</taxon>
        <taxon>Gammaproteobacteria</taxon>
        <taxon>Enterobacterales</taxon>
        <taxon>Erwiniaceae</taxon>
        <taxon>Mixta</taxon>
    </lineage>
</organism>
<evidence type="ECO:0000313" key="2">
    <source>
        <dbReference type="Proteomes" id="UP000237673"/>
    </source>
</evidence>
<protein>
    <submittedName>
        <fullName evidence="1">Uncharacterized protein</fullName>
    </submittedName>
</protein>
<evidence type="ECO:0000313" key="1">
    <source>
        <dbReference type="EMBL" id="AUY26883.1"/>
    </source>
</evidence>
<sequence>MVIQTGQYARTQKPEFQSVINANSRDGKKRVADNHKGYQHKRMALGVVPVDKVVEPASTGSVQGESPLRVIVRACYAETKKASSEAGRPEECVAAGQRARKLIPPDATVNGGNIACGDALSLLRYTASRRA</sequence>
<name>A0ABM6S559_9GAMM</name>
<gene>
    <name evidence="1" type="ORF">C2E16_19635</name>
</gene>
<dbReference type="Proteomes" id="UP000237673">
    <property type="component" value="Chromosome"/>
</dbReference>
<reference evidence="1 2" key="1">
    <citation type="submission" date="2018-01" db="EMBL/GenBank/DDBJ databases">
        <title>Complete and assembled Genome of Pantoea calida DSM22759T.</title>
        <authorList>
            <person name="Stevens M.J.A."/>
            <person name="Zurfluh K."/>
            <person name="Stephan R."/>
        </authorList>
    </citation>
    <scope>NUCLEOTIDE SEQUENCE [LARGE SCALE GENOMIC DNA]</scope>
    <source>
        <strain evidence="1 2">DSM 22759</strain>
    </source>
</reference>
<dbReference type="EMBL" id="CP026378">
    <property type="protein sequence ID" value="AUY26883.1"/>
    <property type="molecule type" value="Genomic_DNA"/>
</dbReference>
<accession>A0ABM6S559</accession>